<evidence type="ECO:0000313" key="1">
    <source>
        <dbReference type="EMBL" id="MCO6045790.1"/>
    </source>
</evidence>
<dbReference type="RefSeq" id="WP_252853901.1">
    <property type="nucleotide sequence ID" value="NZ_JAMXLR010000061.1"/>
</dbReference>
<organism evidence="1 2">
    <name type="scientific">Aeoliella straminimaris</name>
    <dbReference type="NCBI Taxonomy" id="2954799"/>
    <lineage>
        <taxon>Bacteria</taxon>
        <taxon>Pseudomonadati</taxon>
        <taxon>Planctomycetota</taxon>
        <taxon>Planctomycetia</taxon>
        <taxon>Pirellulales</taxon>
        <taxon>Lacipirellulaceae</taxon>
        <taxon>Aeoliella</taxon>
    </lineage>
</organism>
<keyword evidence="2" id="KW-1185">Reference proteome</keyword>
<name>A0A9X2JH83_9BACT</name>
<dbReference type="AlphaFoldDB" id="A0A9X2JH83"/>
<comment type="caution">
    <text evidence="1">The sequence shown here is derived from an EMBL/GenBank/DDBJ whole genome shotgun (WGS) entry which is preliminary data.</text>
</comment>
<proteinExistence type="predicted"/>
<reference evidence="1" key="1">
    <citation type="submission" date="2022-06" db="EMBL/GenBank/DDBJ databases">
        <title>Aeoliella straminimaris, a novel planctomycete from sediments.</title>
        <authorList>
            <person name="Vitorino I.R."/>
            <person name="Lage O.M."/>
        </authorList>
    </citation>
    <scope>NUCLEOTIDE SEQUENCE</scope>
    <source>
        <strain evidence="1">ICT_H6.2</strain>
    </source>
</reference>
<gene>
    <name evidence="1" type="ORF">NG895_17975</name>
</gene>
<sequence length="446" mass="50506">MFNFKRKKVSARTVRRVLDRLRSGKVRGWEALEKTLSPIYGDMDFGTARLLIEAATEPFAAKIYSGSDTIGYQLLDAAGRDEQEDRIPFIEQNYAKLSANDNIQSRALRLLADIGTAKALESFWKLLKLPESKGVELHVPMVPLKAGSNWRDDAAERAPYIFPAVFDLIGHSNDLPSICDLIVKYSQEGLLDLSNYPDTMAKLNDEAERSLNASLEYDARCKELGLVEPTAEEFDEAFTAEQNLEWVLDVFRHTKFPEAEPLLNRVLAASDLRMKIFAVAAALKQEMQVSSQLLNEIAETPARRATLWQLLEECGLLEHFPESYRTQRLLAEAEMVMWIRHPFEWDAVPEMLELQAIVEVEVEGETNHYYLFTFSHSEFSEGKTCVGIAGPYPKEGPPKIGGRWTFSHFKQLEELSLRQHAATFLDRVEEGIEFEIVPVSTGGNLD</sequence>
<protein>
    <submittedName>
        <fullName evidence="1">Uncharacterized protein</fullName>
    </submittedName>
</protein>
<dbReference type="Proteomes" id="UP001155241">
    <property type="component" value="Unassembled WGS sequence"/>
</dbReference>
<accession>A0A9X2JH83</accession>
<evidence type="ECO:0000313" key="2">
    <source>
        <dbReference type="Proteomes" id="UP001155241"/>
    </source>
</evidence>
<dbReference type="EMBL" id="JAMXLR010000061">
    <property type="protein sequence ID" value="MCO6045790.1"/>
    <property type="molecule type" value="Genomic_DNA"/>
</dbReference>